<dbReference type="Proteomes" id="UP000216478">
    <property type="component" value="Unassembled WGS sequence"/>
</dbReference>
<dbReference type="AlphaFoldDB" id="A0A256FSG1"/>
<gene>
    <name evidence="1" type="ORF">CEV33_4918</name>
</gene>
<organism evidence="1 2">
    <name type="scientific">Brucella grignonensis</name>
    <dbReference type="NCBI Taxonomy" id="94627"/>
    <lineage>
        <taxon>Bacteria</taxon>
        <taxon>Pseudomonadati</taxon>
        <taxon>Pseudomonadota</taxon>
        <taxon>Alphaproteobacteria</taxon>
        <taxon>Hyphomicrobiales</taxon>
        <taxon>Brucellaceae</taxon>
        <taxon>Brucella/Ochrobactrum group</taxon>
        <taxon>Brucella</taxon>
    </lineage>
</organism>
<sequence>MLLAARLRAVPTLAFVAQQLQEELHRVVFFTEMMLHGLATRAYAPPSAGQADVPKQGRLDRHGIKPGHVFRGIHPFDVKLVGLHDHRKRIALFEYGV</sequence>
<name>A0A256FSG1_9HYPH</name>
<dbReference type="EMBL" id="NNRL01000143">
    <property type="protein sequence ID" value="OYR17688.1"/>
    <property type="molecule type" value="Genomic_DNA"/>
</dbReference>
<comment type="caution">
    <text evidence="1">The sequence shown here is derived from an EMBL/GenBank/DDBJ whole genome shotgun (WGS) entry which is preliminary data.</text>
</comment>
<reference evidence="1 2" key="1">
    <citation type="submission" date="2017-07" db="EMBL/GenBank/DDBJ databases">
        <title>Phylogenetic study on the rhizospheric bacterium Ochrobactrum sp. A44.</title>
        <authorList>
            <person name="Krzyzanowska D.M."/>
            <person name="Ossowicki A."/>
            <person name="Rajewska M."/>
            <person name="Maciag T."/>
            <person name="Kaczynski Z."/>
            <person name="Czerwicka M."/>
            <person name="Jafra S."/>
        </authorList>
    </citation>
    <scope>NUCLEOTIDE SEQUENCE [LARGE SCALE GENOMIC DNA]</scope>
    <source>
        <strain evidence="1 2">OgA9a</strain>
    </source>
</reference>
<accession>A0A256FSG1</accession>
<proteinExistence type="predicted"/>
<evidence type="ECO:0000313" key="2">
    <source>
        <dbReference type="Proteomes" id="UP000216478"/>
    </source>
</evidence>
<keyword evidence="2" id="KW-1185">Reference proteome</keyword>
<protein>
    <submittedName>
        <fullName evidence="1">Uncharacterized protein</fullName>
    </submittedName>
</protein>
<evidence type="ECO:0000313" key="1">
    <source>
        <dbReference type="EMBL" id="OYR17688.1"/>
    </source>
</evidence>